<dbReference type="Pfam" id="PF00082">
    <property type="entry name" value="Peptidase_S8"/>
    <property type="match status" value="1"/>
</dbReference>
<evidence type="ECO:0000256" key="1">
    <source>
        <dbReference type="ARBA" id="ARBA00011073"/>
    </source>
</evidence>
<dbReference type="InterPro" id="IPR000209">
    <property type="entry name" value="Peptidase_S8/S53_dom"/>
</dbReference>
<name>A0A7W5V4Y3_9ACTN</name>
<sequence>MHPGERVLTAVRSLLAAAVLLYGTAAPPDREQQQWVLTAINAEQAWTVSKGEGVTVAVVDSAVAQQAPGLKGRVTVAPDMTTSNIDRESVAPGDHGTAMAGLIAASGEKGGFVGVAPRSRILSVPITVDEPLGGGAVPPEQDAESMRDSPLARAIRYATDRGAKVVSMSIGTYGVRKSEREAVTYALGRGVVLVAAVGNDGQGRYATSNGTSYWSFPAGYPGVIGVSAIDRQGKRAAFSSDNLSVMIAAPGVDVPVVNADGELGTSKGTSAAAALVSGVAALIKSRYPNLPPEQVAQAIAGSARARPSTGYDEKVGFGVVDAAAALARAGELVGQQRGVAVPDGQHFGAGEKAPLPSPPGPSPWRMWLFGGGVLLGLVAFGGAVTLLSQRTRRN</sequence>
<keyword evidence="2 5" id="KW-0645">Protease</keyword>
<organism evidence="8 9">
    <name type="scientific">Nonomuraea dietziae</name>
    <dbReference type="NCBI Taxonomy" id="65515"/>
    <lineage>
        <taxon>Bacteria</taxon>
        <taxon>Bacillati</taxon>
        <taxon>Actinomycetota</taxon>
        <taxon>Actinomycetes</taxon>
        <taxon>Streptosporangiales</taxon>
        <taxon>Streptosporangiaceae</taxon>
        <taxon>Nonomuraea</taxon>
    </lineage>
</organism>
<dbReference type="GO" id="GO:0006508">
    <property type="term" value="P:proteolysis"/>
    <property type="evidence" value="ECO:0007669"/>
    <property type="project" value="UniProtKB-KW"/>
</dbReference>
<feature type="transmembrane region" description="Helical" evidence="6">
    <location>
        <begin position="364"/>
        <end position="387"/>
    </location>
</feature>
<feature type="domain" description="Peptidase S8/S53" evidence="7">
    <location>
        <begin position="51"/>
        <end position="318"/>
    </location>
</feature>
<dbReference type="RefSeq" id="WP_221241341.1">
    <property type="nucleotide sequence ID" value="NZ_BAAAXX010000151.1"/>
</dbReference>
<comment type="caution">
    <text evidence="8">The sequence shown here is derived from an EMBL/GenBank/DDBJ whole genome shotgun (WGS) entry which is preliminary data.</text>
</comment>
<keyword evidence="4 5" id="KW-0720">Serine protease</keyword>
<dbReference type="GO" id="GO:0004252">
    <property type="term" value="F:serine-type endopeptidase activity"/>
    <property type="evidence" value="ECO:0007669"/>
    <property type="project" value="UniProtKB-UniRule"/>
</dbReference>
<proteinExistence type="inferred from homology"/>
<accession>A0A7W5V4Y3</accession>
<dbReference type="GeneID" id="95392814"/>
<gene>
    <name evidence="8" type="ORF">FHR33_006541</name>
</gene>
<feature type="active site" description="Charge relay system" evidence="5">
    <location>
        <position position="95"/>
    </location>
</feature>
<dbReference type="InterPro" id="IPR015500">
    <property type="entry name" value="Peptidase_S8_subtilisin-rel"/>
</dbReference>
<dbReference type="Gene3D" id="3.40.50.200">
    <property type="entry name" value="Peptidase S8/S53 domain"/>
    <property type="match status" value="1"/>
</dbReference>
<feature type="active site" description="Charge relay system" evidence="5">
    <location>
        <position position="270"/>
    </location>
</feature>
<keyword evidence="6" id="KW-0472">Membrane</keyword>
<dbReference type="PRINTS" id="PR00723">
    <property type="entry name" value="SUBTILISIN"/>
</dbReference>
<evidence type="ECO:0000256" key="5">
    <source>
        <dbReference type="PROSITE-ProRule" id="PRU01240"/>
    </source>
</evidence>
<evidence type="ECO:0000256" key="4">
    <source>
        <dbReference type="ARBA" id="ARBA00022825"/>
    </source>
</evidence>
<dbReference type="Proteomes" id="UP000579945">
    <property type="component" value="Unassembled WGS sequence"/>
</dbReference>
<dbReference type="PANTHER" id="PTHR43806:SF11">
    <property type="entry name" value="CEREVISIN-RELATED"/>
    <property type="match status" value="1"/>
</dbReference>
<evidence type="ECO:0000313" key="8">
    <source>
        <dbReference type="EMBL" id="MBB3730681.1"/>
    </source>
</evidence>
<dbReference type="InterPro" id="IPR050131">
    <property type="entry name" value="Peptidase_S8_subtilisin-like"/>
</dbReference>
<feature type="active site" description="Charge relay system" evidence="5">
    <location>
        <position position="60"/>
    </location>
</feature>
<evidence type="ECO:0000313" key="9">
    <source>
        <dbReference type="Proteomes" id="UP000579945"/>
    </source>
</evidence>
<dbReference type="InterPro" id="IPR036852">
    <property type="entry name" value="Peptidase_S8/S53_dom_sf"/>
</dbReference>
<keyword evidence="3 5" id="KW-0378">Hydrolase</keyword>
<dbReference type="PROSITE" id="PS51892">
    <property type="entry name" value="SUBTILASE"/>
    <property type="match status" value="1"/>
</dbReference>
<protein>
    <submittedName>
        <fullName evidence="8">Subtilisin family serine protease</fullName>
    </submittedName>
</protein>
<evidence type="ECO:0000256" key="3">
    <source>
        <dbReference type="ARBA" id="ARBA00022801"/>
    </source>
</evidence>
<dbReference type="AlphaFoldDB" id="A0A7W5V4Y3"/>
<dbReference type="SUPFAM" id="SSF52743">
    <property type="entry name" value="Subtilisin-like"/>
    <property type="match status" value="1"/>
</dbReference>
<keyword evidence="9" id="KW-1185">Reference proteome</keyword>
<evidence type="ECO:0000259" key="7">
    <source>
        <dbReference type="Pfam" id="PF00082"/>
    </source>
</evidence>
<evidence type="ECO:0000256" key="2">
    <source>
        <dbReference type="ARBA" id="ARBA00022670"/>
    </source>
</evidence>
<comment type="similarity">
    <text evidence="1 5">Belongs to the peptidase S8 family.</text>
</comment>
<keyword evidence="6" id="KW-1133">Transmembrane helix</keyword>
<reference evidence="8 9" key="1">
    <citation type="submission" date="2020-08" db="EMBL/GenBank/DDBJ databases">
        <title>Sequencing the genomes of 1000 actinobacteria strains.</title>
        <authorList>
            <person name="Klenk H.-P."/>
        </authorList>
    </citation>
    <scope>NUCLEOTIDE SEQUENCE [LARGE SCALE GENOMIC DNA]</scope>
    <source>
        <strain evidence="8 9">DSM 44320</strain>
    </source>
</reference>
<keyword evidence="6" id="KW-0812">Transmembrane</keyword>
<dbReference type="EMBL" id="JACIBV010000001">
    <property type="protein sequence ID" value="MBB3730681.1"/>
    <property type="molecule type" value="Genomic_DNA"/>
</dbReference>
<dbReference type="PANTHER" id="PTHR43806">
    <property type="entry name" value="PEPTIDASE S8"/>
    <property type="match status" value="1"/>
</dbReference>
<evidence type="ECO:0000256" key="6">
    <source>
        <dbReference type="SAM" id="Phobius"/>
    </source>
</evidence>